<evidence type="ECO:0000259" key="8">
    <source>
        <dbReference type="Pfam" id="PF04545"/>
    </source>
</evidence>
<evidence type="ECO:0000256" key="1">
    <source>
        <dbReference type="ARBA" id="ARBA00010641"/>
    </source>
</evidence>
<sequence length="177" mass="19296">MGVRVCGVGPTADEGLLRALYSEHGGPLLGYVLRLTGGDKPQAEDVVQETLLRAWRHPEALAGRPVRPWLFTVARNLVVDAHRARRARPPETGIDDQVTQTAGVDDIDRALESWTVAEALADLSPPHRAVLVETYYRGRSVAETAKTLGIPPGTVKSRTYYALRALKLALEERGLAP</sequence>
<comment type="similarity">
    <text evidence="1 6">Belongs to the sigma-70 factor family. ECF subfamily.</text>
</comment>
<dbReference type="PANTHER" id="PTHR43133">
    <property type="entry name" value="RNA POLYMERASE ECF-TYPE SIGMA FACTO"/>
    <property type="match status" value="1"/>
</dbReference>
<name>A0A6H9Z0U6_9ACTN</name>
<dbReference type="SUPFAM" id="SSF88659">
    <property type="entry name" value="Sigma3 and sigma4 domains of RNA polymerase sigma factors"/>
    <property type="match status" value="1"/>
</dbReference>
<dbReference type="InterPro" id="IPR013324">
    <property type="entry name" value="RNA_pol_sigma_r3/r4-like"/>
</dbReference>
<protein>
    <recommendedName>
        <fullName evidence="6">RNA polymerase sigma factor</fullName>
    </recommendedName>
</protein>
<keyword evidence="10" id="KW-1185">Reference proteome</keyword>
<feature type="domain" description="RNA polymerase sigma-70 region 2" evidence="7">
    <location>
        <begin position="20"/>
        <end position="86"/>
    </location>
</feature>
<evidence type="ECO:0000256" key="4">
    <source>
        <dbReference type="ARBA" id="ARBA00023125"/>
    </source>
</evidence>
<dbReference type="InterPro" id="IPR007630">
    <property type="entry name" value="RNA_pol_sigma70_r4"/>
</dbReference>
<dbReference type="InterPro" id="IPR000838">
    <property type="entry name" value="RNA_pol_sigma70_ECF_CS"/>
</dbReference>
<proteinExistence type="inferred from homology"/>
<dbReference type="Proteomes" id="UP000468735">
    <property type="component" value="Unassembled WGS sequence"/>
</dbReference>
<dbReference type="SUPFAM" id="SSF88946">
    <property type="entry name" value="Sigma2 domain of RNA polymerase sigma factors"/>
    <property type="match status" value="1"/>
</dbReference>
<dbReference type="PROSITE" id="PS01063">
    <property type="entry name" value="SIGMA70_ECF"/>
    <property type="match status" value="1"/>
</dbReference>
<dbReference type="InterPro" id="IPR036388">
    <property type="entry name" value="WH-like_DNA-bd_sf"/>
</dbReference>
<evidence type="ECO:0000313" key="9">
    <source>
        <dbReference type="EMBL" id="KAB2348066.1"/>
    </source>
</evidence>
<dbReference type="OrthoDB" id="9811152at2"/>
<evidence type="ECO:0000313" key="10">
    <source>
        <dbReference type="Proteomes" id="UP000468735"/>
    </source>
</evidence>
<dbReference type="Gene3D" id="1.10.10.10">
    <property type="entry name" value="Winged helix-like DNA-binding domain superfamily/Winged helix DNA-binding domain"/>
    <property type="match status" value="1"/>
</dbReference>
<dbReference type="Pfam" id="PF04545">
    <property type="entry name" value="Sigma70_r4"/>
    <property type="match status" value="1"/>
</dbReference>
<feature type="domain" description="RNA polymerase sigma-70 region 4" evidence="8">
    <location>
        <begin position="119"/>
        <end position="167"/>
    </location>
</feature>
<dbReference type="InterPro" id="IPR007627">
    <property type="entry name" value="RNA_pol_sigma70_r2"/>
</dbReference>
<dbReference type="AlphaFoldDB" id="A0A6H9Z0U6"/>
<accession>A0A6H9Z0U6</accession>
<dbReference type="CDD" id="cd06171">
    <property type="entry name" value="Sigma70_r4"/>
    <property type="match status" value="1"/>
</dbReference>
<dbReference type="Gene3D" id="1.10.1740.10">
    <property type="match status" value="1"/>
</dbReference>
<keyword evidence="3 6" id="KW-0731">Sigma factor</keyword>
<dbReference type="NCBIfam" id="TIGR02937">
    <property type="entry name" value="sigma70-ECF"/>
    <property type="match status" value="1"/>
</dbReference>
<dbReference type="InterPro" id="IPR039425">
    <property type="entry name" value="RNA_pol_sigma-70-like"/>
</dbReference>
<keyword evidence="5 6" id="KW-0804">Transcription</keyword>
<evidence type="ECO:0000256" key="3">
    <source>
        <dbReference type="ARBA" id="ARBA00023082"/>
    </source>
</evidence>
<dbReference type="GO" id="GO:0006352">
    <property type="term" value="P:DNA-templated transcription initiation"/>
    <property type="evidence" value="ECO:0007669"/>
    <property type="project" value="InterPro"/>
</dbReference>
<dbReference type="PANTHER" id="PTHR43133:SF52">
    <property type="entry name" value="ECF RNA POLYMERASE SIGMA FACTOR SIGL"/>
    <property type="match status" value="1"/>
</dbReference>
<evidence type="ECO:0000256" key="5">
    <source>
        <dbReference type="ARBA" id="ARBA00023163"/>
    </source>
</evidence>
<dbReference type="NCBIfam" id="NF007227">
    <property type="entry name" value="PRK09645.1"/>
    <property type="match status" value="1"/>
</dbReference>
<dbReference type="GO" id="GO:0016987">
    <property type="term" value="F:sigma factor activity"/>
    <property type="evidence" value="ECO:0007669"/>
    <property type="project" value="UniProtKB-KW"/>
</dbReference>
<keyword evidence="4 6" id="KW-0238">DNA-binding</keyword>
<dbReference type="GO" id="GO:0003677">
    <property type="term" value="F:DNA binding"/>
    <property type="evidence" value="ECO:0007669"/>
    <property type="project" value="UniProtKB-KW"/>
</dbReference>
<comment type="caution">
    <text evidence="9">The sequence shown here is derived from an EMBL/GenBank/DDBJ whole genome shotgun (WGS) entry which is preliminary data.</text>
</comment>
<evidence type="ECO:0000259" key="7">
    <source>
        <dbReference type="Pfam" id="PF04542"/>
    </source>
</evidence>
<organism evidence="9 10">
    <name type="scientific">Actinomadura rudentiformis</name>
    <dbReference type="NCBI Taxonomy" id="359158"/>
    <lineage>
        <taxon>Bacteria</taxon>
        <taxon>Bacillati</taxon>
        <taxon>Actinomycetota</taxon>
        <taxon>Actinomycetes</taxon>
        <taxon>Streptosporangiales</taxon>
        <taxon>Thermomonosporaceae</taxon>
        <taxon>Actinomadura</taxon>
    </lineage>
</organism>
<dbReference type="InterPro" id="IPR013325">
    <property type="entry name" value="RNA_pol_sigma_r2"/>
</dbReference>
<dbReference type="EMBL" id="WBMT01000008">
    <property type="protein sequence ID" value="KAB2348066.1"/>
    <property type="molecule type" value="Genomic_DNA"/>
</dbReference>
<dbReference type="InterPro" id="IPR014284">
    <property type="entry name" value="RNA_pol_sigma-70_dom"/>
</dbReference>
<reference evidence="9 10" key="1">
    <citation type="submission" date="2019-09" db="EMBL/GenBank/DDBJ databases">
        <title>Actinomadura physcomitrii sp. nov., a novel actinomycete isolated from moss [Physcomitrium sphaericum (Ludw) Fuernr].</title>
        <authorList>
            <person name="Zhuang X."/>
            <person name="Liu C."/>
        </authorList>
    </citation>
    <scope>NUCLEOTIDE SEQUENCE [LARGE SCALE GENOMIC DNA]</scope>
    <source>
        <strain evidence="9 10">HMC1</strain>
    </source>
</reference>
<keyword evidence="2 6" id="KW-0805">Transcription regulation</keyword>
<dbReference type="Pfam" id="PF04542">
    <property type="entry name" value="Sigma70_r2"/>
    <property type="match status" value="1"/>
</dbReference>
<evidence type="ECO:0000256" key="6">
    <source>
        <dbReference type="RuleBase" id="RU000716"/>
    </source>
</evidence>
<gene>
    <name evidence="9" type="ORF">F8566_18085</name>
</gene>
<evidence type="ECO:0000256" key="2">
    <source>
        <dbReference type="ARBA" id="ARBA00023015"/>
    </source>
</evidence>